<feature type="binding site" evidence="14">
    <location>
        <begin position="252"/>
        <end position="258"/>
    </location>
    <ligand>
        <name>S-adenosyl-L-methionine</name>
        <dbReference type="ChEBI" id="CHEBI:59789"/>
    </ligand>
</feature>
<dbReference type="GO" id="GO:0008649">
    <property type="term" value="F:rRNA methyltransferase activity"/>
    <property type="evidence" value="ECO:0007669"/>
    <property type="project" value="InterPro"/>
</dbReference>
<keyword evidence="8 14" id="KW-0808">Transferase</keyword>
<protein>
    <recommendedName>
        <fullName evidence="4">16S rRNA (cytosine(967)-C(5))-methyltransferase</fullName>
        <ecNumber evidence="4">2.1.1.176</ecNumber>
    </recommendedName>
    <alternativeName>
        <fullName evidence="11">16S rRNA m5C967 methyltransferase</fullName>
    </alternativeName>
    <alternativeName>
        <fullName evidence="12">rRNA (cytosine-C(5)-)-methyltransferase RsmB</fullName>
    </alternativeName>
</protein>
<accession>A0A168DHG6</accession>
<dbReference type="NCBIfam" id="NF011494">
    <property type="entry name" value="PRK14902.1"/>
    <property type="match status" value="1"/>
</dbReference>
<dbReference type="STRING" id="494026.PGLA_23025"/>
<dbReference type="GO" id="GO:0006355">
    <property type="term" value="P:regulation of DNA-templated transcription"/>
    <property type="evidence" value="ECO:0007669"/>
    <property type="project" value="InterPro"/>
</dbReference>
<proteinExistence type="inferred from homology"/>
<evidence type="ECO:0000256" key="10">
    <source>
        <dbReference type="ARBA" id="ARBA00022884"/>
    </source>
</evidence>
<dbReference type="NCBIfam" id="TIGR00563">
    <property type="entry name" value="rsmB"/>
    <property type="match status" value="1"/>
</dbReference>
<dbReference type="Gene3D" id="3.30.70.1170">
    <property type="entry name" value="Sun protein, domain 3"/>
    <property type="match status" value="1"/>
</dbReference>
<evidence type="ECO:0000256" key="7">
    <source>
        <dbReference type="ARBA" id="ARBA00022603"/>
    </source>
</evidence>
<dbReference type="Pfam" id="PF01189">
    <property type="entry name" value="Methyltr_RsmB-F"/>
    <property type="match status" value="1"/>
</dbReference>
<dbReference type="SUPFAM" id="SSF48013">
    <property type="entry name" value="NusB-like"/>
    <property type="match status" value="1"/>
</dbReference>
<feature type="active site" description="Nucleophile" evidence="14">
    <location>
        <position position="375"/>
    </location>
</feature>
<evidence type="ECO:0000256" key="13">
    <source>
        <dbReference type="ARBA" id="ARBA00047283"/>
    </source>
</evidence>
<evidence type="ECO:0000256" key="8">
    <source>
        <dbReference type="ARBA" id="ARBA00022679"/>
    </source>
</evidence>
<dbReference type="PANTHER" id="PTHR22807">
    <property type="entry name" value="NOP2 YEAST -RELATED NOL1/NOP2/FMU SUN DOMAIN-CONTAINING"/>
    <property type="match status" value="1"/>
</dbReference>
<dbReference type="FunFam" id="1.10.940.10:FF:000006">
    <property type="entry name" value="16S rRNA (Cytosine(967)-C(5))-methyltransferase RsmB"/>
    <property type="match status" value="1"/>
</dbReference>
<dbReference type="PANTHER" id="PTHR22807:SF53">
    <property type="entry name" value="RIBOSOMAL RNA SMALL SUBUNIT METHYLTRANSFERASE B-RELATED"/>
    <property type="match status" value="1"/>
</dbReference>
<feature type="binding site" evidence="14">
    <location>
        <position position="322"/>
    </location>
    <ligand>
        <name>S-adenosyl-L-methionine</name>
        <dbReference type="ChEBI" id="CHEBI:59789"/>
    </ligand>
</feature>
<keyword evidence="10 14" id="KW-0694">RNA-binding</keyword>
<evidence type="ECO:0000259" key="15">
    <source>
        <dbReference type="PROSITE" id="PS51686"/>
    </source>
</evidence>
<evidence type="ECO:0000256" key="6">
    <source>
        <dbReference type="ARBA" id="ARBA00022552"/>
    </source>
</evidence>
<reference evidence="16 17" key="1">
    <citation type="submission" date="2016-03" db="EMBL/GenBank/DDBJ databases">
        <title>Draft genome sequence of Paenibacillus glacialis DSM 22343.</title>
        <authorList>
            <person name="Shin S.-K."/>
            <person name="Yi H."/>
        </authorList>
    </citation>
    <scope>NUCLEOTIDE SEQUENCE [LARGE SCALE GENOMIC DNA]</scope>
    <source>
        <strain evidence="16 17">DSM 22343</strain>
    </source>
</reference>
<evidence type="ECO:0000256" key="5">
    <source>
        <dbReference type="ARBA" id="ARBA00022490"/>
    </source>
</evidence>
<dbReference type="GO" id="GO:0003723">
    <property type="term" value="F:RNA binding"/>
    <property type="evidence" value="ECO:0007669"/>
    <property type="project" value="UniProtKB-UniRule"/>
</dbReference>
<dbReference type="SUPFAM" id="SSF53335">
    <property type="entry name" value="S-adenosyl-L-methionine-dependent methyltransferases"/>
    <property type="match status" value="1"/>
</dbReference>
<dbReference type="InterPro" id="IPR029063">
    <property type="entry name" value="SAM-dependent_MTases_sf"/>
</dbReference>
<evidence type="ECO:0000256" key="4">
    <source>
        <dbReference type="ARBA" id="ARBA00012140"/>
    </source>
</evidence>
<dbReference type="PRINTS" id="PR02008">
    <property type="entry name" value="RCMTFAMILY"/>
</dbReference>
<evidence type="ECO:0000256" key="14">
    <source>
        <dbReference type="PROSITE-ProRule" id="PRU01023"/>
    </source>
</evidence>
<evidence type="ECO:0000256" key="1">
    <source>
        <dbReference type="ARBA" id="ARBA00002724"/>
    </source>
</evidence>
<dbReference type="InterPro" id="IPR001678">
    <property type="entry name" value="MeTrfase_RsmB-F_NOP2_dom"/>
</dbReference>
<dbReference type="AlphaFoldDB" id="A0A168DHG6"/>
<dbReference type="InterPro" id="IPR023267">
    <property type="entry name" value="RCMT"/>
</dbReference>
<gene>
    <name evidence="16" type="ORF">PGLA_23025</name>
</gene>
<feature type="domain" description="SAM-dependent MTase RsmB/NOP-type" evidence="15">
    <location>
        <begin position="162"/>
        <end position="440"/>
    </location>
</feature>
<comment type="similarity">
    <text evidence="3 14">Belongs to the class I-like SAM-binding methyltransferase superfamily. RsmB/NOP family.</text>
</comment>
<feature type="binding site" evidence="14">
    <location>
        <position position="303"/>
    </location>
    <ligand>
        <name>S-adenosyl-L-methionine</name>
        <dbReference type="ChEBI" id="CHEBI:59789"/>
    </ligand>
</feature>
<dbReference type="PROSITE" id="PS51686">
    <property type="entry name" value="SAM_MT_RSMB_NOP"/>
    <property type="match status" value="1"/>
</dbReference>
<keyword evidence="9 14" id="KW-0949">S-adenosyl-L-methionine</keyword>
<comment type="function">
    <text evidence="1">Specifically methylates the cytosine at position 967 (m5C967) of 16S rRNA.</text>
</comment>
<keyword evidence="17" id="KW-1185">Reference proteome</keyword>
<feature type="binding site" evidence="14">
    <location>
        <position position="276"/>
    </location>
    <ligand>
        <name>S-adenosyl-L-methionine</name>
        <dbReference type="ChEBI" id="CHEBI:59789"/>
    </ligand>
</feature>
<evidence type="ECO:0000313" key="16">
    <source>
        <dbReference type="EMBL" id="OAB34207.1"/>
    </source>
</evidence>
<dbReference type="EC" id="2.1.1.176" evidence="4"/>
<organism evidence="16 17">
    <name type="scientific">Paenibacillus glacialis</name>
    <dbReference type="NCBI Taxonomy" id="494026"/>
    <lineage>
        <taxon>Bacteria</taxon>
        <taxon>Bacillati</taxon>
        <taxon>Bacillota</taxon>
        <taxon>Bacilli</taxon>
        <taxon>Bacillales</taxon>
        <taxon>Paenibacillaceae</taxon>
        <taxon>Paenibacillus</taxon>
    </lineage>
</organism>
<dbReference type="GO" id="GO:0005737">
    <property type="term" value="C:cytoplasm"/>
    <property type="evidence" value="ECO:0007669"/>
    <property type="project" value="UniProtKB-SubCell"/>
</dbReference>
<sequence length="441" mass="49612">MDVLTRVEQEGAYSNLQLNAGLQRASLIREDAALATELVYGTIARLNTLDYFLRRYVSKGMDKLQPWVRSLLRMSLYQLMYLDRIPPHAVVNEAVNIAKSRGHQGISGMVNGVLRSVLRGKDDLILPEGLTPLERISLEQSHPRWLVKRWIKQYGEQTAEAICAANNEPPSISVRVNTTMITREKLIQDMLEQGMEVIPSPLTSEGILVKSGGNMALTDWYREGFLSVQDESSMLVGEAVGPKPGMKILDCCAAPGGKSVHMTELMKDDGVVVANDQYPHKEKLIRDQAERLGLTSIETTVGDALNLRDKYPDESFDRILLDAPCSGLGVIRRKPDLKWTKTVEDIEEIASLQYELLEKISPLLRVGGILVYSTCTIEPQENEEMIRRFLDNHPEFGHPVEETSTWSELYRMTGSQGQGIQILPQHFRSDGFFIARMQRNS</sequence>
<dbReference type="InterPro" id="IPR006027">
    <property type="entry name" value="NusB_RsmB_TIM44"/>
</dbReference>
<keyword evidence="6" id="KW-0698">rRNA processing</keyword>
<comment type="catalytic activity">
    <reaction evidence="13">
        <text>cytidine(967) in 16S rRNA + S-adenosyl-L-methionine = 5-methylcytidine(967) in 16S rRNA + S-adenosyl-L-homocysteine + H(+)</text>
        <dbReference type="Rhea" id="RHEA:42748"/>
        <dbReference type="Rhea" id="RHEA-COMP:10219"/>
        <dbReference type="Rhea" id="RHEA-COMP:10220"/>
        <dbReference type="ChEBI" id="CHEBI:15378"/>
        <dbReference type="ChEBI" id="CHEBI:57856"/>
        <dbReference type="ChEBI" id="CHEBI:59789"/>
        <dbReference type="ChEBI" id="CHEBI:74483"/>
        <dbReference type="ChEBI" id="CHEBI:82748"/>
        <dbReference type="EC" id="2.1.1.176"/>
    </reaction>
</comment>
<keyword evidence="7 14" id="KW-0489">Methyltransferase</keyword>
<dbReference type="InterPro" id="IPR035926">
    <property type="entry name" value="NusB-like_sf"/>
</dbReference>
<dbReference type="FunFam" id="3.40.50.150:FF:000257">
    <property type="entry name" value="16S rRNA methyltransferase"/>
    <property type="match status" value="1"/>
</dbReference>
<dbReference type="PROSITE" id="PS01153">
    <property type="entry name" value="NOL1_NOP2_SUN"/>
    <property type="match status" value="1"/>
</dbReference>
<dbReference type="Proteomes" id="UP000076967">
    <property type="component" value="Unassembled WGS sequence"/>
</dbReference>
<keyword evidence="5" id="KW-0963">Cytoplasm</keyword>
<evidence type="ECO:0000256" key="3">
    <source>
        <dbReference type="ARBA" id="ARBA00007494"/>
    </source>
</evidence>
<dbReference type="InterPro" id="IPR054728">
    <property type="entry name" value="RsmB-like_ferredoxin"/>
</dbReference>
<dbReference type="Gene3D" id="3.40.50.150">
    <property type="entry name" value="Vaccinia Virus protein VP39"/>
    <property type="match status" value="1"/>
</dbReference>
<evidence type="ECO:0000256" key="9">
    <source>
        <dbReference type="ARBA" id="ARBA00022691"/>
    </source>
</evidence>
<dbReference type="InterPro" id="IPR004573">
    <property type="entry name" value="rRNA_ssu_MeTfrase_B"/>
</dbReference>
<dbReference type="FunFam" id="3.30.70.1170:FF:000003">
    <property type="entry name" value="16S rRNA (Cytosine(967)-C(5))-methyltransferase RsmB"/>
    <property type="match status" value="1"/>
</dbReference>
<dbReference type="CDD" id="cd02440">
    <property type="entry name" value="AdoMet_MTases"/>
    <property type="match status" value="1"/>
</dbReference>
<dbReference type="InterPro" id="IPR018314">
    <property type="entry name" value="RsmB/NOL1/NOP2-like_CS"/>
</dbReference>
<evidence type="ECO:0000256" key="12">
    <source>
        <dbReference type="ARBA" id="ARBA00031088"/>
    </source>
</evidence>
<comment type="subcellular location">
    <subcellularLocation>
        <location evidence="2">Cytoplasm</location>
    </subcellularLocation>
</comment>
<evidence type="ECO:0000256" key="2">
    <source>
        <dbReference type="ARBA" id="ARBA00004496"/>
    </source>
</evidence>
<evidence type="ECO:0000313" key="17">
    <source>
        <dbReference type="Proteomes" id="UP000076967"/>
    </source>
</evidence>
<comment type="caution">
    <text evidence="16">The sequence shown here is derived from an EMBL/GenBank/DDBJ whole genome shotgun (WGS) entry which is preliminary data.</text>
</comment>
<dbReference type="Pfam" id="PF22458">
    <property type="entry name" value="RsmF-B_ferredox"/>
    <property type="match status" value="1"/>
</dbReference>
<dbReference type="InterPro" id="IPR049560">
    <property type="entry name" value="MeTrfase_RsmB-F_NOP2_cat"/>
</dbReference>
<dbReference type="EMBL" id="LVJH01000070">
    <property type="protein sequence ID" value="OAB34207.1"/>
    <property type="molecule type" value="Genomic_DNA"/>
</dbReference>
<dbReference type="Pfam" id="PF01029">
    <property type="entry name" value="NusB"/>
    <property type="match status" value="1"/>
</dbReference>
<name>A0A168DHG6_9BACL</name>
<dbReference type="Gene3D" id="1.10.940.10">
    <property type="entry name" value="NusB-like"/>
    <property type="match status" value="1"/>
</dbReference>
<evidence type="ECO:0000256" key="11">
    <source>
        <dbReference type="ARBA" id="ARBA00030399"/>
    </source>
</evidence>